<feature type="signal peptide" evidence="1">
    <location>
        <begin position="1"/>
        <end position="18"/>
    </location>
</feature>
<protein>
    <submittedName>
        <fullName evidence="2">Extracellular solute-binding protein</fullName>
    </submittedName>
</protein>
<organism evidence="2 3">
    <name type="scientific">Candidatus Scatomorpha pullistercoris</name>
    <dbReference type="NCBI Taxonomy" id="2840929"/>
    <lineage>
        <taxon>Bacteria</taxon>
        <taxon>Bacillati</taxon>
        <taxon>Bacillota</taxon>
        <taxon>Clostridia</taxon>
        <taxon>Eubacteriales</taxon>
        <taxon>Candidatus Scatomorpha</taxon>
    </lineage>
</organism>
<sequence>MKRYLAILLVLCALLSLAACGTEPAVTSDAPEATDAAVTDSGLDPNTPAWTTDTSAIELEWFVGASWYPYTWGDSLSTQNITEKTGVDIEIITPTGDVSEELNLMMISGTLPDLITLGSWETCFSTLYEQGYTWALNELADQYDPYFYNVVDSSVVAWHTKSDGNLYCVPNDAYGAEQMAETGMTAAVQTFLVRKDLYEDMGSPDMSTPEGFLEALRLLKSEFSTYKGETITPFYAQGGSGYGLTDYLQNFLAVPYEDEDGNIYDRVTDPDYIEWLKVLRQAYEEGLIGIDYLVDSDDQVTEKSNNGRYFCMLREWSGMQEANGILANSENPDSYYIAIDGPANSDGDAPLIFPGSLDGWMCTFISKDCENPERAIAFLSYMLSEEGQMDMFLGVEGETYEVVDGVPQLTDEMIDLMNNDAETFATQYGLVDTYWMLRNSVIVDQWRPESPYYITEMSDWADENAYVDGGIYNNLEPTGDSDAAVAATRIDQRWQEVVPELITAESEEEFDSILEAFLADRDSYGYDLVVEYEQNLLDARKALFD</sequence>
<dbReference type="Proteomes" id="UP000886876">
    <property type="component" value="Unassembled WGS sequence"/>
</dbReference>
<keyword evidence="1" id="KW-0732">Signal</keyword>
<comment type="caution">
    <text evidence="2">The sequence shown here is derived from an EMBL/GenBank/DDBJ whole genome shotgun (WGS) entry which is preliminary data.</text>
</comment>
<dbReference type="PANTHER" id="PTHR43649:SF12">
    <property type="entry name" value="DIACETYLCHITOBIOSE BINDING PROTEIN DASA"/>
    <property type="match status" value="1"/>
</dbReference>
<gene>
    <name evidence="2" type="ORF">IAD42_09465</name>
</gene>
<name>A0A9D1G5Z7_9FIRM</name>
<evidence type="ECO:0000313" key="2">
    <source>
        <dbReference type="EMBL" id="HIS98192.1"/>
    </source>
</evidence>
<evidence type="ECO:0000313" key="3">
    <source>
        <dbReference type="Proteomes" id="UP000886876"/>
    </source>
</evidence>
<proteinExistence type="predicted"/>
<dbReference type="InterPro" id="IPR006059">
    <property type="entry name" value="SBP"/>
</dbReference>
<dbReference type="PROSITE" id="PS51257">
    <property type="entry name" value="PROKAR_LIPOPROTEIN"/>
    <property type="match status" value="1"/>
</dbReference>
<feature type="chain" id="PRO_5038473619" evidence="1">
    <location>
        <begin position="19"/>
        <end position="545"/>
    </location>
</feature>
<dbReference type="EMBL" id="DVJS01000237">
    <property type="protein sequence ID" value="HIS98192.1"/>
    <property type="molecule type" value="Genomic_DNA"/>
</dbReference>
<dbReference type="Pfam" id="PF01547">
    <property type="entry name" value="SBP_bac_1"/>
    <property type="match status" value="1"/>
</dbReference>
<evidence type="ECO:0000256" key="1">
    <source>
        <dbReference type="SAM" id="SignalP"/>
    </source>
</evidence>
<reference evidence="2" key="2">
    <citation type="journal article" date="2021" name="PeerJ">
        <title>Extensive microbial diversity within the chicken gut microbiome revealed by metagenomics and culture.</title>
        <authorList>
            <person name="Gilroy R."/>
            <person name="Ravi A."/>
            <person name="Getino M."/>
            <person name="Pursley I."/>
            <person name="Horton D.L."/>
            <person name="Alikhan N.F."/>
            <person name="Baker D."/>
            <person name="Gharbi K."/>
            <person name="Hall N."/>
            <person name="Watson M."/>
            <person name="Adriaenssens E.M."/>
            <person name="Foster-Nyarko E."/>
            <person name="Jarju S."/>
            <person name="Secka A."/>
            <person name="Antonio M."/>
            <person name="Oren A."/>
            <person name="Chaudhuri R.R."/>
            <person name="La Ragione R."/>
            <person name="Hildebrand F."/>
            <person name="Pallen M.J."/>
        </authorList>
    </citation>
    <scope>NUCLEOTIDE SEQUENCE</scope>
    <source>
        <strain evidence="2">ChiHecec3B27-6122</strain>
    </source>
</reference>
<dbReference type="AlphaFoldDB" id="A0A9D1G5Z7"/>
<dbReference type="Gene3D" id="3.40.190.10">
    <property type="entry name" value="Periplasmic binding protein-like II"/>
    <property type="match status" value="2"/>
</dbReference>
<dbReference type="PANTHER" id="PTHR43649">
    <property type="entry name" value="ARABINOSE-BINDING PROTEIN-RELATED"/>
    <property type="match status" value="1"/>
</dbReference>
<dbReference type="SUPFAM" id="SSF53850">
    <property type="entry name" value="Periplasmic binding protein-like II"/>
    <property type="match status" value="1"/>
</dbReference>
<reference evidence="2" key="1">
    <citation type="submission" date="2020-10" db="EMBL/GenBank/DDBJ databases">
        <authorList>
            <person name="Gilroy R."/>
        </authorList>
    </citation>
    <scope>NUCLEOTIDE SEQUENCE</scope>
    <source>
        <strain evidence="2">ChiHecec3B27-6122</strain>
    </source>
</reference>
<dbReference type="InterPro" id="IPR050490">
    <property type="entry name" value="Bact_solute-bd_prot1"/>
</dbReference>
<accession>A0A9D1G5Z7</accession>